<proteinExistence type="inferred from homology"/>
<evidence type="ECO:0000313" key="9">
    <source>
        <dbReference type="EMBL" id="QPM67426.1"/>
    </source>
</evidence>
<dbReference type="InterPro" id="IPR018484">
    <property type="entry name" value="FGGY_N"/>
</dbReference>
<dbReference type="GO" id="GO:0019301">
    <property type="term" value="P:rhamnose catabolic process"/>
    <property type="evidence" value="ECO:0007669"/>
    <property type="project" value="InterPro"/>
</dbReference>
<keyword evidence="5" id="KW-0067">ATP-binding</keyword>
<evidence type="ECO:0000259" key="7">
    <source>
        <dbReference type="Pfam" id="PF00370"/>
    </source>
</evidence>
<dbReference type="InterPro" id="IPR043129">
    <property type="entry name" value="ATPase_NBD"/>
</dbReference>
<dbReference type="PANTHER" id="PTHR43095">
    <property type="entry name" value="SUGAR KINASE"/>
    <property type="match status" value="1"/>
</dbReference>
<dbReference type="InterPro" id="IPR018485">
    <property type="entry name" value="FGGY_C"/>
</dbReference>
<dbReference type="EC" id="2.7.1.5" evidence="9"/>
<dbReference type="CDD" id="cd07771">
    <property type="entry name" value="ASKHA_NBD_FGGY_RhaB-like"/>
    <property type="match status" value="1"/>
</dbReference>
<protein>
    <submittedName>
        <fullName evidence="9">Rhamnulokinase</fullName>
        <ecNumber evidence="9">2.7.1.5</ecNumber>
    </submittedName>
</protein>
<keyword evidence="3" id="KW-0547">Nucleotide-binding</keyword>
<dbReference type="EMBL" id="CP065383">
    <property type="protein sequence ID" value="QPM67426.1"/>
    <property type="molecule type" value="Genomic_DNA"/>
</dbReference>
<evidence type="ECO:0000256" key="4">
    <source>
        <dbReference type="ARBA" id="ARBA00022777"/>
    </source>
</evidence>
<evidence type="ECO:0000256" key="6">
    <source>
        <dbReference type="ARBA" id="ARBA00023308"/>
    </source>
</evidence>
<evidence type="ECO:0000259" key="8">
    <source>
        <dbReference type="Pfam" id="PF02782"/>
    </source>
</evidence>
<feature type="domain" description="Carbohydrate kinase FGGY N-terminal" evidence="7">
    <location>
        <begin position="5"/>
        <end position="246"/>
    </location>
</feature>
<evidence type="ECO:0000256" key="3">
    <source>
        <dbReference type="ARBA" id="ARBA00022741"/>
    </source>
</evidence>
<dbReference type="AlphaFoldDB" id="A0A7T1F2L0"/>
<dbReference type="InterPro" id="IPR050406">
    <property type="entry name" value="FGGY_Carb_Kinase"/>
</dbReference>
<dbReference type="GO" id="GO:0005524">
    <property type="term" value="F:ATP binding"/>
    <property type="evidence" value="ECO:0007669"/>
    <property type="project" value="UniProtKB-KW"/>
</dbReference>
<keyword evidence="10" id="KW-1185">Reference proteome</keyword>
<dbReference type="Pfam" id="PF00370">
    <property type="entry name" value="FGGY_N"/>
    <property type="match status" value="1"/>
</dbReference>
<dbReference type="Proteomes" id="UP000594463">
    <property type="component" value="Chromosome"/>
</dbReference>
<dbReference type="RefSeq" id="WP_218112628.1">
    <property type="nucleotide sequence ID" value="NZ_CP065383.1"/>
</dbReference>
<dbReference type="SUPFAM" id="SSF53067">
    <property type="entry name" value="Actin-like ATPase domain"/>
    <property type="match status" value="2"/>
</dbReference>
<evidence type="ECO:0000256" key="2">
    <source>
        <dbReference type="ARBA" id="ARBA00022679"/>
    </source>
</evidence>
<dbReference type="Pfam" id="PF02782">
    <property type="entry name" value="FGGY_C"/>
    <property type="match status" value="1"/>
</dbReference>
<sequence length="497" mass="56510">MEKNYLIFDFGASNGRAMVAHFDGKRVTMDVTHRFEHGPIYVTDTIYWDILHLFSELINGLKASLSKYPDVQSLAISTWGCDFGFIDERGKLVSNPVTYRDKNRHDRSKLLYDILPQRELFELSAGSTNEIMGIFQLFSFKYENALELRSGRKMLMIPDLLNYFLTGRACNEYTNATMTLLCNQYKRNWEEKILNRIGISPSILNEIVMPGDRIGEIQTSICDQFGIHPVPVIVPATHDTASAVAGIPVIDEGKHWAFISLGTWGIMGMQTDQPIISDQVFLSDFGNNAIPEGKNMLVKYITSLWIIQQCRNRWRSEFGNNLSWDEIVQASVQVGPSKTFIDVDNPIFGLPQADMPKVIQEDCRQRGQKIPNSMGDIARCFYESLTLKFRYNLELLEEMSGHPLKLLHIVGGGVQNKMLCQWIADAKGIPVIAGPTETTSMGNLIMQLKADREVESLKEGREISLRSSKIDQYEPGDKKYWDSAYEKYIRLLSSQEK</sequence>
<comment type="similarity">
    <text evidence="1">Belongs to the FGGY kinase family.</text>
</comment>
<accession>A0A7T1F2L0</accession>
<evidence type="ECO:0000313" key="10">
    <source>
        <dbReference type="Proteomes" id="UP000594463"/>
    </source>
</evidence>
<keyword evidence="4 9" id="KW-0418">Kinase</keyword>
<gene>
    <name evidence="9" type="primary">rhaB</name>
    <name evidence="9" type="ORF">RT761_00629</name>
</gene>
<evidence type="ECO:0000256" key="1">
    <source>
        <dbReference type="ARBA" id="ARBA00009156"/>
    </source>
</evidence>
<keyword evidence="6" id="KW-0684">Rhamnose metabolism</keyword>
<dbReference type="InterPro" id="IPR013449">
    <property type="entry name" value="Rhamnulokinase"/>
</dbReference>
<keyword evidence="2 9" id="KW-0808">Transferase</keyword>
<dbReference type="KEGG" id="alam:RT761_00629"/>
<organism evidence="9 10">
    <name type="scientific">Atribacter laminatus</name>
    <dbReference type="NCBI Taxonomy" id="2847778"/>
    <lineage>
        <taxon>Bacteria</taxon>
        <taxon>Pseudomonadati</taxon>
        <taxon>Atribacterota</taxon>
        <taxon>Atribacteria</taxon>
        <taxon>Atribacterales</taxon>
        <taxon>Atribacteraceae</taxon>
        <taxon>Atribacter</taxon>
    </lineage>
</organism>
<reference evidence="9 10" key="1">
    <citation type="journal article" date="2021" name="Nat. Commun.">
        <title>Isolation of a member of the candidate phylum Atribacteria reveals a unique cell membrane structure.</title>
        <authorList>
            <person name="Taiki K."/>
            <person name="Nobu M.K."/>
            <person name="Kusada H."/>
            <person name="Meng X.-Y."/>
            <person name="Hosoki N."/>
            <person name="Uematsu K."/>
            <person name="Yoshioka H."/>
            <person name="Kamagata Y."/>
            <person name="Tamaki H."/>
        </authorList>
    </citation>
    <scope>NUCLEOTIDE SEQUENCE [LARGE SCALE GENOMIC DNA]</scope>
    <source>
        <strain evidence="9 10">RT761</strain>
    </source>
</reference>
<evidence type="ECO:0000256" key="5">
    <source>
        <dbReference type="ARBA" id="ARBA00022840"/>
    </source>
</evidence>
<dbReference type="Gene3D" id="3.30.420.40">
    <property type="match status" value="2"/>
</dbReference>
<dbReference type="GO" id="GO:0008993">
    <property type="term" value="F:rhamnulokinase activity"/>
    <property type="evidence" value="ECO:0007669"/>
    <property type="project" value="UniProtKB-EC"/>
</dbReference>
<name>A0A7T1F2L0_ATRLM</name>
<feature type="domain" description="Carbohydrate kinase FGGY C-terminal" evidence="8">
    <location>
        <begin position="258"/>
        <end position="449"/>
    </location>
</feature>